<organism evidence="1">
    <name type="scientific">Anguilla anguilla</name>
    <name type="common">European freshwater eel</name>
    <name type="synonym">Muraena anguilla</name>
    <dbReference type="NCBI Taxonomy" id="7936"/>
    <lineage>
        <taxon>Eukaryota</taxon>
        <taxon>Metazoa</taxon>
        <taxon>Chordata</taxon>
        <taxon>Craniata</taxon>
        <taxon>Vertebrata</taxon>
        <taxon>Euteleostomi</taxon>
        <taxon>Actinopterygii</taxon>
        <taxon>Neopterygii</taxon>
        <taxon>Teleostei</taxon>
        <taxon>Anguilliformes</taxon>
        <taxon>Anguillidae</taxon>
        <taxon>Anguilla</taxon>
    </lineage>
</organism>
<reference evidence="1" key="2">
    <citation type="journal article" date="2015" name="Fish Shellfish Immunol.">
        <title>Early steps in the European eel (Anguilla anguilla)-Vibrio vulnificus interaction in the gills: Role of the RtxA13 toxin.</title>
        <authorList>
            <person name="Callol A."/>
            <person name="Pajuelo D."/>
            <person name="Ebbesson L."/>
            <person name="Teles M."/>
            <person name="MacKenzie S."/>
            <person name="Amaro C."/>
        </authorList>
    </citation>
    <scope>NUCLEOTIDE SEQUENCE</scope>
</reference>
<evidence type="ECO:0000313" key="1">
    <source>
        <dbReference type="EMBL" id="JAH52446.1"/>
    </source>
</evidence>
<accession>A0A0E9TFS0</accession>
<dbReference type="AlphaFoldDB" id="A0A0E9TFS0"/>
<proteinExistence type="predicted"/>
<sequence length="47" mass="5516">MVTSPGVSVYQTPALYCMYCMFILSRICNCYTEQHIHNYRTNVYTTV</sequence>
<name>A0A0E9TFS0_ANGAN</name>
<dbReference type="EMBL" id="GBXM01056131">
    <property type="protein sequence ID" value="JAH52446.1"/>
    <property type="molecule type" value="Transcribed_RNA"/>
</dbReference>
<protein>
    <submittedName>
        <fullName evidence="1">Uncharacterized protein</fullName>
    </submittedName>
</protein>
<reference evidence="1" key="1">
    <citation type="submission" date="2014-11" db="EMBL/GenBank/DDBJ databases">
        <authorList>
            <person name="Amaro Gonzalez C."/>
        </authorList>
    </citation>
    <scope>NUCLEOTIDE SEQUENCE</scope>
</reference>